<protein>
    <recommendedName>
        <fullName evidence="2">histidine kinase</fullName>
        <ecNumber evidence="2">2.7.13.3</ecNumber>
    </recommendedName>
</protein>
<dbReference type="Gene3D" id="1.25.40.10">
    <property type="entry name" value="Tetratricopeptide repeat domain"/>
    <property type="match status" value="2"/>
</dbReference>
<keyword evidence="11" id="KW-1185">Reference proteome</keyword>
<dbReference type="SUPFAM" id="SSF48452">
    <property type="entry name" value="TPR-like"/>
    <property type="match status" value="1"/>
</dbReference>
<evidence type="ECO:0000256" key="8">
    <source>
        <dbReference type="SAM" id="Phobius"/>
    </source>
</evidence>
<keyword evidence="3" id="KW-0597">Phosphoprotein</keyword>
<keyword evidence="7" id="KW-0067">ATP-binding</keyword>
<evidence type="ECO:0000256" key="7">
    <source>
        <dbReference type="ARBA" id="ARBA00022840"/>
    </source>
</evidence>
<keyword evidence="4" id="KW-0808">Transferase</keyword>
<dbReference type="Pfam" id="PF13424">
    <property type="entry name" value="TPR_12"/>
    <property type="match status" value="1"/>
</dbReference>
<evidence type="ECO:0000256" key="3">
    <source>
        <dbReference type="ARBA" id="ARBA00022553"/>
    </source>
</evidence>
<evidence type="ECO:0000256" key="2">
    <source>
        <dbReference type="ARBA" id="ARBA00012438"/>
    </source>
</evidence>
<evidence type="ECO:0000256" key="6">
    <source>
        <dbReference type="ARBA" id="ARBA00022777"/>
    </source>
</evidence>
<dbReference type="EC" id="2.7.13.3" evidence="2"/>
<evidence type="ECO:0000256" key="5">
    <source>
        <dbReference type="ARBA" id="ARBA00022741"/>
    </source>
</evidence>
<comment type="caution">
    <text evidence="10">The sequence shown here is derived from an EMBL/GenBank/DDBJ whole genome shotgun (WGS) entry which is preliminary data.</text>
</comment>
<dbReference type="SMART" id="SM00028">
    <property type="entry name" value="TPR"/>
    <property type="match status" value="6"/>
</dbReference>
<feature type="transmembrane region" description="Helical" evidence="8">
    <location>
        <begin position="406"/>
        <end position="426"/>
    </location>
</feature>
<dbReference type="Pfam" id="PF07568">
    <property type="entry name" value="HisKA_2"/>
    <property type="match status" value="1"/>
</dbReference>
<organism evidence="10 11">
    <name type="scientific">Winogradskyella pulchriflava</name>
    <dbReference type="NCBI Taxonomy" id="1110688"/>
    <lineage>
        <taxon>Bacteria</taxon>
        <taxon>Pseudomonadati</taxon>
        <taxon>Bacteroidota</taxon>
        <taxon>Flavobacteriia</taxon>
        <taxon>Flavobacteriales</taxon>
        <taxon>Flavobacteriaceae</taxon>
        <taxon>Winogradskyella</taxon>
    </lineage>
</organism>
<evidence type="ECO:0000256" key="4">
    <source>
        <dbReference type="ARBA" id="ARBA00022679"/>
    </source>
</evidence>
<dbReference type="InterPro" id="IPR011990">
    <property type="entry name" value="TPR-like_helical_dom_sf"/>
</dbReference>
<dbReference type="Proteomes" id="UP001589832">
    <property type="component" value="Unassembled WGS sequence"/>
</dbReference>
<proteinExistence type="predicted"/>
<comment type="catalytic activity">
    <reaction evidence="1">
        <text>ATP + protein L-histidine = ADP + protein N-phospho-L-histidine.</text>
        <dbReference type="EC" id="2.7.13.3"/>
    </reaction>
</comment>
<keyword evidence="8" id="KW-0472">Membrane</keyword>
<evidence type="ECO:0000256" key="1">
    <source>
        <dbReference type="ARBA" id="ARBA00000085"/>
    </source>
</evidence>
<evidence type="ECO:0000259" key="9">
    <source>
        <dbReference type="SMART" id="SM00387"/>
    </source>
</evidence>
<dbReference type="EMBL" id="JBHLTQ010000001">
    <property type="protein sequence ID" value="MFC0603791.1"/>
    <property type="molecule type" value="Genomic_DNA"/>
</dbReference>
<dbReference type="PANTHER" id="PTHR41523">
    <property type="entry name" value="TWO-COMPONENT SYSTEM SENSOR PROTEIN"/>
    <property type="match status" value="1"/>
</dbReference>
<dbReference type="SMART" id="SM00387">
    <property type="entry name" value="HATPase_c"/>
    <property type="match status" value="1"/>
</dbReference>
<dbReference type="InterPro" id="IPR003594">
    <property type="entry name" value="HATPase_dom"/>
</dbReference>
<dbReference type="Gene3D" id="3.30.450.20">
    <property type="entry name" value="PAS domain"/>
    <property type="match status" value="1"/>
</dbReference>
<evidence type="ECO:0000313" key="11">
    <source>
        <dbReference type="Proteomes" id="UP001589832"/>
    </source>
</evidence>
<gene>
    <name evidence="10" type="ORF">ACFFGA_04440</name>
</gene>
<sequence>MKYYYFVILLCFSCAITSQNNVDKSQKLIDSLLNSVDTVEDYYEKIKVLTSNAGRMRYTPITRPLIDKAVQISQLQNNDKLLANSYYSLGNYFFFNSKIDSAEIYIDKSLSYVNDETMPFLRATNLMTKSGITRKKGNIPQALAIMLRAKEAMDKIDTLTLEAEQIRKYKGESLVLNNALANYYNQMEEVDKAIEYYDGAYKSALSLDSKVNAGIILSNKGELLLDQGKNTEALELFKEGKKLKEEGKAPSRFIMSSYLNIGNAQTKLQQYDAAAINLNKAHQHYIENGPEENIIISKNYLGSLFIATEQFNDAVTECEAAKTLALKSGNLELIADASNCLSEAYKAVGKYDKALENYKLLTKTNDSIFNENNIKKQTQQEMQYEFNKTQELNALELEAKEKQSKLYSYLAGLGLLLAMVLGFFFYRNRKQNIKLAKQQKLLKATIDEKNVLLKETHHRVKNSFQIVSSLLYLQSESVVDKEAKIAIKEAENRVRSMVLIHQKLYNKDELVGINAKEYFSDLVRDIFESHQFKSEPIPYSIEAESLVLDIETITPVGLILNELIVNTLKHAFDKVTSKSKIDIKFNKVGENLELKVIDNGKGFEGEIKSTSFGITLMKALSKKLNASLNYTSELHEGTEAKLVMRKFNVL</sequence>
<dbReference type="Gene3D" id="3.30.565.10">
    <property type="entry name" value="Histidine kinase-like ATPase, C-terminal domain"/>
    <property type="match status" value="1"/>
</dbReference>
<dbReference type="Pfam" id="PF02518">
    <property type="entry name" value="HATPase_c"/>
    <property type="match status" value="1"/>
</dbReference>
<evidence type="ECO:0000313" key="10">
    <source>
        <dbReference type="EMBL" id="MFC0603791.1"/>
    </source>
</evidence>
<keyword evidence="8" id="KW-0812">Transmembrane</keyword>
<feature type="domain" description="Histidine kinase/HSP90-like ATPase" evidence="9">
    <location>
        <begin position="551"/>
        <end position="648"/>
    </location>
</feature>
<dbReference type="PANTHER" id="PTHR41523:SF8">
    <property type="entry name" value="ETHYLENE RESPONSE SENSOR PROTEIN"/>
    <property type="match status" value="1"/>
</dbReference>
<dbReference type="GO" id="GO:0016301">
    <property type="term" value="F:kinase activity"/>
    <property type="evidence" value="ECO:0007669"/>
    <property type="project" value="UniProtKB-KW"/>
</dbReference>
<accession>A0ABV6Q8P1</accession>
<keyword evidence="8" id="KW-1133">Transmembrane helix</keyword>
<dbReference type="InterPro" id="IPR011495">
    <property type="entry name" value="Sig_transdc_His_kin_sub2_dim/P"/>
</dbReference>
<name>A0ABV6Q8P1_9FLAO</name>
<keyword evidence="5" id="KW-0547">Nucleotide-binding</keyword>
<dbReference type="RefSeq" id="WP_386060235.1">
    <property type="nucleotide sequence ID" value="NZ_JBHLTQ010000001.1"/>
</dbReference>
<reference evidence="10 11" key="1">
    <citation type="submission" date="2024-09" db="EMBL/GenBank/DDBJ databases">
        <authorList>
            <person name="Sun Q."/>
            <person name="Mori K."/>
        </authorList>
    </citation>
    <scope>NUCLEOTIDE SEQUENCE [LARGE SCALE GENOMIC DNA]</scope>
    <source>
        <strain evidence="10 11">NCAIM B.02481</strain>
    </source>
</reference>
<keyword evidence="6 10" id="KW-0418">Kinase</keyword>
<dbReference type="InterPro" id="IPR036890">
    <property type="entry name" value="HATPase_C_sf"/>
</dbReference>
<dbReference type="InterPro" id="IPR019734">
    <property type="entry name" value="TPR_rpt"/>
</dbReference>
<dbReference type="SUPFAM" id="SSF55874">
    <property type="entry name" value="ATPase domain of HSP90 chaperone/DNA topoisomerase II/histidine kinase"/>
    <property type="match status" value="1"/>
</dbReference>